<protein>
    <submittedName>
        <fullName evidence="2">AAA family ATPase</fullName>
    </submittedName>
</protein>
<dbReference type="SMART" id="SM00382">
    <property type="entry name" value="AAA"/>
    <property type="match status" value="1"/>
</dbReference>
<dbReference type="Pfam" id="PF13604">
    <property type="entry name" value="AAA_30"/>
    <property type="match status" value="1"/>
</dbReference>
<feature type="domain" description="AAA+ ATPase" evidence="1">
    <location>
        <begin position="510"/>
        <end position="636"/>
    </location>
</feature>
<dbReference type="Pfam" id="PF13538">
    <property type="entry name" value="UvrD_C_2"/>
    <property type="match status" value="1"/>
</dbReference>
<gene>
    <name evidence="2" type="ORF">KCG54_05830</name>
</gene>
<accession>A0A9X9HWV5</accession>
<evidence type="ECO:0000259" key="1">
    <source>
        <dbReference type="SMART" id="SM00382"/>
    </source>
</evidence>
<reference evidence="2" key="1">
    <citation type="submission" date="2021-04" db="EMBL/GenBank/DDBJ databases">
        <title>Characterizing Neisseria spp. as novel respiratory pathobionts in bronchiectasis.</title>
        <authorList>
            <person name="Li L."/>
            <person name="Mac Aogain M."/>
            <person name="Xu T."/>
            <person name="Jaggi T.K."/>
            <person name="Chan L.Y."/>
            <person name="Keir H.R."/>
            <person name="Dicker A.J."/>
            <person name="Qu J."/>
            <person name="Liu Y."/>
            <person name="Chen H.S."/>
            <person name="Koh M.S."/>
            <person name="Ong T.H."/>
            <person name="Lim A.Y.H."/>
            <person name="Abisheganaden J."/>
            <person name="Low T.B."/>
            <person name="Oliver B.G."/>
            <person name="Tan N.S."/>
            <person name="Fang M."/>
            <person name="Chalmers J.D."/>
            <person name="Chotirmall S.H."/>
        </authorList>
    </citation>
    <scope>NUCLEOTIDE SEQUENCE</scope>
    <source>
        <strain evidence="2">TT0077</strain>
    </source>
</reference>
<dbReference type="CDD" id="cd18809">
    <property type="entry name" value="SF1_C_RecD"/>
    <property type="match status" value="1"/>
</dbReference>
<evidence type="ECO:0000313" key="3">
    <source>
        <dbReference type="Proteomes" id="UP001057296"/>
    </source>
</evidence>
<dbReference type="InterPro" id="IPR027785">
    <property type="entry name" value="UvrD-like_helicase_C"/>
</dbReference>
<name>A0A9X9HWV5_NEISU</name>
<dbReference type="AlphaFoldDB" id="A0A9X9HWV5"/>
<dbReference type="InterPro" id="IPR027417">
    <property type="entry name" value="P-loop_NTPase"/>
</dbReference>
<dbReference type="RefSeq" id="WP_254324935.1">
    <property type="nucleotide sequence ID" value="NZ_CP073115.1"/>
</dbReference>
<evidence type="ECO:0000313" key="2">
    <source>
        <dbReference type="EMBL" id="UTG70796.1"/>
    </source>
</evidence>
<dbReference type="Gene3D" id="3.40.50.300">
    <property type="entry name" value="P-loop containing nucleotide triphosphate hydrolases"/>
    <property type="match status" value="2"/>
</dbReference>
<dbReference type="InterPro" id="IPR003593">
    <property type="entry name" value="AAA+_ATPase"/>
</dbReference>
<dbReference type="EMBL" id="CP073115">
    <property type="protein sequence ID" value="UTG70796.1"/>
    <property type="molecule type" value="Genomic_DNA"/>
</dbReference>
<organism evidence="2 3">
    <name type="scientific">Neisseria subflava</name>
    <dbReference type="NCBI Taxonomy" id="28449"/>
    <lineage>
        <taxon>Bacteria</taxon>
        <taxon>Pseudomonadati</taxon>
        <taxon>Pseudomonadota</taxon>
        <taxon>Betaproteobacteria</taxon>
        <taxon>Neisseriales</taxon>
        <taxon>Neisseriaceae</taxon>
        <taxon>Neisseria</taxon>
    </lineage>
</organism>
<proteinExistence type="predicted"/>
<sequence>MLKIDIAIKETASVISKNIDRFDDSERGLLSQNILAQLRNLVEYIAQKIYSNGQDIDPNNYSDKKEAWEYIKSQGSFDFLHKFHSLLQKSVSHYTIDENGSERLMLKYYEYLLRIKSFLRKKYGLDILYNIEEFPLNLDEKLTEYYEKISLKINADHINDTYSDYNDRYYIQKIKPFFVKQEIYYEVTFTIANDKVSKFDRIIAFTRHDILDNYAVKLRIREDYIDILNSRMSIKIIDNWEVSIRNCEFKNFSKIFNMQSVHSNSNEYSLIMKYLTYNKIDFVDIIRLSDNYFYDFKNQITSQVRTTNFINILEVCRNLIRNNLAGGNVISYLLYKLNNKVIKSQFNNDSCHKLSNLNLNWGCIPFDKMPFTTSLISHNPKVHDLFNCINLSNREHEFLARFIKNNAEKKGILFTKLEEISGFSNIQELMKKYNSNVYHKHTNRNLVEYKGFIYIKEYVDNCIDIILEIKKYENEKIEGYTNSVISWLNDGSYKIDCNEKLELLKNMFSQSRVALIYGAAGTGKSTVINHISNFWNDKEKIYLANTNPAVNNLKRRVTTKNSYFMTISKFLSKRNNHISCDLLVIDECSTISNQDMVSILRKVDCKMLVLVGDVFQIESILFGNWFDIIRRFVNQSAILELKTPYRTTNENLLTIWNRVRELDIAILEPMVKENYSVRLDKSVLDQPNDDEIILCLNYDGIYGINNINHFLQSNNPNQPVLWGIHDYKVNDPILFNESERFTPLIHNNMKGKIVDINKTESEIFFTIELDISINEIDADGYDFELLSNKNSKNSIIKFSVKKYPDTDEDDDSFDKLVPFQVAYAVSIHKSQGLEYKSVKIIITNELEELVSHSIFYTAITRAKENLKIYWSPETEKVILSSFEKRDFSRDIGLLKGMINSQGNSREL</sequence>
<dbReference type="Proteomes" id="UP001057296">
    <property type="component" value="Chromosome"/>
</dbReference>
<dbReference type="SUPFAM" id="SSF52540">
    <property type="entry name" value="P-loop containing nucleoside triphosphate hydrolases"/>
    <property type="match status" value="2"/>
</dbReference>